<feature type="non-terminal residue" evidence="1">
    <location>
        <position position="1"/>
    </location>
</feature>
<organism evidence="1 2">
    <name type="scientific">Kipferlia bialata</name>
    <dbReference type="NCBI Taxonomy" id="797122"/>
    <lineage>
        <taxon>Eukaryota</taxon>
        <taxon>Metamonada</taxon>
        <taxon>Carpediemonas-like organisms</taxon>
        <taxon>Kipferlia</taxon>
    </lineage>
</organism>
<accession>A0A9K3DC67</accession>
<reference evidence="1 2" key="1">
    <citation type="journal article" date="2018" name="PLoS ONE">
        <title>The draft genome of Kipferlia bialata reveals reductive genome evolution in fornicate parasites.</title>
        <authorList>
            <person name="Tanifuji G."/>
            <person name="Takabayashi S."/>
            <person name="Kume K."/>
            <person name="Takagi M."/>
            <person name="Nakayama T."/>
            <person name="Kamikawa R."/>
            <person name="Inagaki Y."/>
            <person name="Hashimoto T."/>
        </authorList>
    </citation>
    <scope>NUCLEOTIDE SEQUENCE [LARGE SCALE GENOMIC DNA]</scope>
    <source>
        <strain evidence="1">NY0173</strain>
    </source>
</reference>
<evidence type="ECO:0000313" key="2">
    <source>
        <dbReference type="Proteomes" id="UP000265618"/>
    </source>
</evidence>
<sequence length="47" mass="5222">FLGYRLNHSAILSLIRVFFRQSITHNLSGATLRSFSAVKLCLGQSVV</sequence>
<protein>
    <submittedName>
        <fullName evidence="1">Uncharacterized protein</fullName>
    </submittedName>
</protein>
<gene>
    <name evidence="1" type="ORF">KIPB_016807</name>
</gene>
<name>A0A9K3DC67_9EUKA</name>
<proteinExistence type="predicted"/>
<comment type="caution">
    <text evidence="1">The sequence shown here is derived from an EMBL/GenBank/DDBJ whole genome shotgun (WGS) entry which is preliminary data.</text>
</comment>
<dbReference type="Proteomes" id="UP000265618">
    <property type="component" value="Unassembled WGS sequence"/>
</dbReference>
<keyword evidence="2" id="KW-1185">Reference proteome</keyword>
<dbReference type="EMBL" id="BDIP01010621">
    <property type="protein sequence ID" value="GIQ92814.1"/>
    <property type="molecule type" value="Genomic_DNA"/>
</dbReference>
<dbReference type="AlphaFoldDB" id="A0A9K3DC67"/>
<evidence type="ECO:0000313" key="1">
    <source>
        <dbReference type="EMBL" id="GIQ92814.1"/>
    </source>
</evidence>